<dbReference type="PANTHER" id="PTHR43861">
    <property type="entry name" value="TRANS-ACONITATE 2-METHYLTRANSFERASE-RELATED"/>
    <property type="match status" value="1"/>
</dbReference>
<organism evidence="4 5">
    <name type="scientific">Leptospira ognonensis</name>
    <dbReference type="NCBI Taxonomy" id="2484945"/>
    <lineage>
        <taxon>Bacteria</taxon>
        <taxon>Pseudomonadati</taxon>
        <taxon>Spirochaetota</taxon>
        <taxon>Spirochaetia</taxon>
        <taxon>Leptospirales</taxon>
        <taxon>Leptospiraceae</taxon>
        <taxon>Leptospira</taxon>
    </lineage>
</organism>
<dbReference type="InterPro" id="IPR029063">
    <property type="entry name" value="SAM-dependent_MTases_sf"/>
</dbReference>
<keyword evidence="5" id="KW-1185">Reference proteome</keyword>
<evidence type="ECO:0000313" key="5">
    <source>
        <dbReference type="Proteomes" id="UP000297693"/>
    </source>
</evidence>
<feature type="domain" description="Methyltransferase" evidence="3">
    <location>
        <begin position="45"/>
        <end position="137"/>
    </location>
</feature>
<name>A0A4V3JRS3_9LEPT</name>
<dbReference type="Proteomes" id="UP000297693">
    <property type="component" value="Unassembled WGS sequence"/>
</dbReference>
<evidence type="ECO:0000256" key="1">
    <source>
        <dbReference type="ARBA" id="ARBA00022603"/>
    </source>
</evidence>
<dbReference type="Pfam" id="PF13649">
    <property type="entry name" value="Methyltransf_25"/>
    <property type="match status" value="1"/>
</dbReference>
<dbReference type="AlphaFoldDB" id="A0A4V3JRS3"/>
<accession>A0A4V3JRS3</accession>
<protein>
    <submittedName>
        <fullName evidence="4">Class I SAM-dependent methyltransferase</fullName>
    </submittedName>
</protein>
<dbReference type="SUPFAM" id="SSF53335">
    <property type="entry name" value="S-adenosyl-L-methionine-dependent methyltransferases"/>
    <property type="match status" value="1"/>
</dbReference>
<sequence length="214" mass="24917">MDDFVETYNTWNEIAEIYEQKFMNFPLYNETYDFFCKELTPHANVLEIGCGPGNITNYIWNKRNDLQIEGTDIAPSMIDLAKKNNPSCKFTVSDIRNYNSLSNNYRGIIAGFCLPYLSIREITNLIPKLNQSLEPNGILYLSFVEGDPINSGIKKGKDNRILFFFYHNMEEISNLLVANNFRIEKLYQLDYKNNDNRIDKHIVIISKKLKSIKT</sequence>
<keyword evidence="2 4" id="KW-0808">Transferase</keyword>
<evidence type="ECO:0000313" key="4">
    <source>
        <dbReference type="EMBL" id="TGL61531.1"/>
    </source>
</evidence>
<dbReference type="PANTHER" id="PTHR43861:SF1">
    <property type="entry name" value="TRANS-ACONITATE 2-METHYLTRANSFERASE"/>
    <property type="match status" value="1"/>
</dbReference>
<gene>
    <name evidence="4" type="ORF">EHQ58_05200</name>
</gene>
<proteinExistence type="predicted"/>
<dbReference type="OrthoDB" id="9808140at2"/>
<dbReference type="EMBL" id="RQGD01000016">
    <property type="protein sequence ID" value="TGL61531.1"/>
    <property type="molecule type" value="Genomic_DNA"/>
</dbReference>
<comment type="caution">
    <text evidence="4">The sequence shown here is derived from an EMBL/GenBank/DDBJ whole genome shotgun (WGS) entry which is preliminary data.</text>
</comment>
<evidence type="ECO:0000259" key="3">
    <source>
        <dbReference type="Pfam" id="PF13649"/>
    </source>
</evidence>
<dbReference type="RefSeq" id="WP_135622820.1">
    <property type="nucleotide sequence ID" value="NZ_RQGD01000016.1"/>
</dbReference>
<evidence type="ECO:0000256" key="2">
    <source>
        <dbReference type="ARBA" id="ARBA00022679"/>
    </source>
</evidence>
<keyword evidence="1 4" id="KW-0489">Methyltransferase</keyword>
<reference evidence="4" key="1">
    <citation type="journal article" date="2019" name="PLoS Negl. Trop. Dis.">
        <title>Revisiting the worldwide diversity of Leptospira species in the environment.</title>
        <authorList>
            <person name="Vincent A.T."/>
            <person name="Schiettekatte O."/>
            <person name="Bourhy P."/>
            <person name="Veyrier F.J."/>
            <person name="Picardeau M."/>
        </authorList>
    </citation>
    <scope>NUCLEOTIDE SEQUENCE [LARGE SCALE GENOMIC DNA]</scope>
    <source>
        <strain evidence="4">201702476</strain>
    </source>
</reference>
<dbReference type="GO" id="GO:0032259">
    <property type="term" value="P:methylation"/>
    <property type="evidence" value="ECO:0007669"/>
    <property type="project" value="UniProtKB-KW"/>
</dbReference>
<dbReference type="GO" id="GO:0008168">
    <property type="term" value="F:methyltransferase activity"/>
    <property type="evidence" value="ECO:0007669"/>
    <property type="project" value="UniProtKB-KW"/>
</dbReference>
<dbReference type="InterPro" id="IPR041698">
    <property type="entry name" value="Methyltransf_25"/>
</dbReference>
<dbReference type="CDD" id="cd02440">
    <property type="entry name" value="AdoMet_MTases"/>
    <property type="match status" value="1"/>
</dbReference>
<dbReference type="Gene3D" id="3.40.50.150">
    <property type="entry name" value="Vaccinia Virus protein VP39"/>
    <property type="match status" value="1"/>
</dbReference>